<evidence type="ECO:0000313" key="3">
    <source>
        <dbReference type="Proteomes" id="UP000346198"/>
    </source>
</evidence>
<dbReference type="InterPro" id="IPR036188">
    <property type="entry name" value="FAD/NAD-bd_sf"/>
</dbReference>
<sequence length="418" mass="47743">MTEQPLKIAVVGSGVAGLTAAHMLQRKHQVTLFEKNGRLGGHTNTVIIPDGPDAGTAVDTGFIVMNHRNYPLLTKLFEQLDVELRDSNMSFGYHDLPSGLQYCGNGLDGLFAQRTNLVRPSFLRMVKEVMRFFKTAQQDLAEHNLADETLGEYLDRHQFGREFIEHHLIPMGAAIWSTPCEEMMLFPAQSFIQFFQNHGLLSVNDRPQWRTVAGGSSTYIKKMKRHWNNVEICTEARLAGIRRDSTQVHLDFAGGSFRSFDRVIIATHADQARRLLLDSSDEETKALSCWSYSKSRTILHTDESVMPPLRKVWSSWNFQRLEGARTSLTYHMNRLQGLETEKQYFVSLNLPMEPKGIIREFNYEHPMFTREALVQRMHLKQLNGKRNTWFAGSYFGNGFHEDAVRSGVEVAKDFGIEL</sequence>
<reference evidence="2 3" key="1">
    <citation type="submission" date="2019-04" db="EMBL/GenBank/DDBJ databases">
        <authorList>
            <person name="Van Vliet M D."/>
        </authorList>
    </citation>
    <scope>NUCLEOTIDE SEQUENCE [LARGE SCALE GENOMIC DNA]</scope>
    <source>
        <strain evidence="2 3">F21</strain>
    </source>
</reference>
<dbReference type="AlphaFoldDB" id="A0A6C2UML1"/>
<dbReference type="InterPro" id="IPR002937">
    <property type="entry name" value="Amino_oxidase"/>
</dbReference>
<dbReference type="InterPro" id="IPR050464">
    <property type="entry name" value="Zeta_carotene_desat/Oxidored"/>
</dbReference>
<dbReference type="Gene3D" id="1.10.3110.10">
    <property type="entry name" value="protoporphyrinogen ix oxidase, domain 3"/>
    <property type="match status" value="1"/>
</dbReference>
<protein>
    <recommendedName>
        <fullName evidence="1">Amine oxidase domain-containing protein</fullName>
    </recommendedName>
</protein>
<keyword evidence="3" id="KW-1185">Reference proteome</keyword>
<dbReference type="GO" id="GO:0016491">
    <property type="term" value="F:oxidoreductase activity"/>
    <property type="evidence" value="ECO:0007669"/>
    <property type="project" value="InterPro"/>
</dbReference>
<dbReference type="Proteomes" id="UP000346198">
    <property type="component" value="Unassembled WGS sequence"/>
</dbReference>
<feature type="domain" description="Amine oxidase" evidence="1">
    <location>
        <begin position="15"/>
        <end position="309"/>
    </location>
</feature>
<dbReference type="Gene3D" id="3.50.50.60">
    <property type="entry name" value="FAD/NAD(P)-binding domain"/>
    <property type="match status" value="1"/>
</dbReference>
<dbReference type="Gene3D" id="3.90.660.20">
    <property type="entry name" value="Protoporphyrinogen oxidase, mitochondrial, domain 2"/>
    <property type="match status" value="1"/>
</dbReference>
<evidence type="ECO:0000259" key="1">
    <source>
        <dbReference type="Pfam" id="PF01593"/>
    </source>
</evidence>
<evidence type="ECO:0000313" key="2">
    <source>
        <dbReference type="EMBL" id="VGO21163.1"/>
    </source>
</evidence>
<dbReference type="Pfam" id="PF01593">
    <property type="entry name" value="Amino_oxidase"/>
    <property type="match status" value="1"/>
</dbReference>
<dbReference type="RefSeq" id="WP_136062648.1">
    <property type="nucleotide sequence ID" value="NZ_CAAHFH010000002.1"/>
</dbReference>
<accession>A0A6C2UML1</accession>
<dbReference type="SUPFAM" id="SSF51905">
    <property type="entry name" value="FAD/NAD(P)-binding domain"/>
    <property type="match status" value="1"/>
</dbReference>
<dbReference type="PANTHER" id="PTHR42923:SF17">
    <property type="entry name" value="AMINE OXIDASE DOMAIN-CONTAINING PROTEIN"/>
    <property type="match status" value="1"/>
</dbReference>
<proteinExistence type="predicted"/>
<gene>
    <name evidence="2" type="ORF">SCARR_03234</name>
</gene>
<organism evidence="2 3">
    <name type="scientific">Pontiella sulfatireligans</name>
    <dbReference type="NCBI Taxonomy" id="2750658"/>
    <lineage>
        <taxon>Bacteria</taxon>
        <taxon>Pseudomonadati</taxon>
        <taxon>Kiritimatiellota</taxon>
        <taxon>Kiritimatiellia</taxon>
        <taxon>Kiritimatiellales</taxon>
        <taxon>Pontiellaceae</taxon>
        <taxon>Pontiella</taxon>
    </lineage>
</organism>
<name>A0A6C2UML1_9BACT</name>
<dbReference type="EMBL" id="CAAHFH010000002">
    <property type="protein sequence ID" value="VGO21163.1"/>
    <property type="molecule type" value="Genomic_DNA"/>
</dbReference>
<dbReference type="PANTHER" id="PTHR42923">
    <property type="entry name" value="PROTOPORPHYRINOGEN OXIDASE"/>
    <property type="match status" value="1"/>
</dbReference>